<evidence type="ECO:0000313" key="2">
    <source>
        <dbReference type="Proteomes" id="UP000279457"/>
    </source>
</evidence>
<evidence type="ECO:0008006" key="3">
    <source>
        <dbReference type="Google" id="ProtNLM"/>
    </source>
</evidence>
<dbReference type="Pfam" id="PF10798">
    <property type="entry name" value="YmgB"/>
    <property type="match status" value="1"/>
</dbReference>
<dbReference type="EMBL" id="RHHM01000002">
    <property type="protein sequence ID" value="RQM39729.1"/>
    <property type="molecule type" value="Genomic_DNA"/>
</dbReference>
<evidence type="ECO:0000313" key="1">
    <source>
        <dbReference type="EMBL" id="RQM39729.1"/>
    </source>
</evidence>
<protein>
    <recommendedName>
        <fullName evidence="3">Two-component-system connector protein AriR</fullName>
    </recommendedName>
</protein>
<dbReference type="AlphaFoldDB" id="A0A3N6UUV3"/>
<accession>A0A3N6UUV3</accession>
<gene>
    <name evidence="1" type="ORF">EB241_03435</name>
</gene>
<dbReference type="Gene3D" id="1.20.5.5260">
    <property type="match status" value="1"/>
</dbReference>
<comment type="caution">
    <text evidence="1">The sequence shown here is derived from an EMBL/GenBank/DDBJ whole genome shotgun (WGS) entry which is preliminary data.</text>
</comment>
<dbReference type="Proteomes" id="UP000279457">
    <property type="component" value="Unassembled WGS sequence"/>
</dbReference>
<keyword evidence="2" id="KW-1185">Reference proteome</keyword>
<dbReference type="OrthoDB" id="6540697at2"/>
<dbReference type="GO" id="GO:0071468">
    <property type="term" value="P:cellular response to acidic pH"/>
    <property type="evidence" value="ECO:0007669"/>
    <property type="project" value="InterPro"/>
</dbReference>
<reference evidence="1 2" key="1">
    <citation type="submission" date="2018-10" db="EMBL/GenBank/DDBJ databases">
        <title>Draft genome sequence for the type isolate of Erwinia psidii, agent causal of bacterial blight in guava (Psidium guajava) and wilt and die-back of Eucalyptus spp.</title>
        <authorList>
            <person name="Hermenegildo P.S."/>
            <person name="Santos S.A."/>
            <person name="Guimaraes L.M.S."/>
            <person name="Vidigal P.M.P."/>
            <person name="Pereira I.C."/>
            <person name="Badel J.L."/>
            <person name="Alfenas-Zerbini P."/>
            <person name="Ferreira M.A.S.V."/>
            <person name="Alfenas A.C."/>
        </authorList>
    </citation>
    <scope>NUCLEOTIDE SEQUENCE [LARGE SCALE GENOMIC DNA]</scope>
    <source>
        <strain evidence="1 2">IBSBF 435</strain>
    </source>
</reference>
<name>A0A3N6UUV3_9GAMM</name>
<proteinExistence type="predicted"/>
<dbReference type="RefSeq" id="WP_124231803.1">
    <property type="nucleotide sequence ID" value="NZ_RHHM01000002.1"/>
</dbReference>
<dbReference type="InterPro" id="IPR024753">
    <property type="entry name" value="AriR"/>
</dbReference>
<sequence length="82" mass="9246">MVHYDAGAGRAITDYFNSPAFQAPKEVELLAVTMTELMRRGKPATSKAIIARAISRLESDMDNVQLQDYRHLLNQLLQEMPP</sequence>
<organism evidence="1 2">
    <name type="scientific">Erwinia psidii</name>
    <dbReference type="NCBI Taxonomy" id="69224"/>
    <lineage>
        <taxon>Bacteria</taxon>
        <taxon>Pseudomonadati</taxon>
        <taxon>Pseudomonadota</taxon>
        <taxon>Gammaproteobacteria</taxon>
        <taxon>Enterobacterales</taxon>
        <taxon>Erwiniaceae</taxon>
        <taxon>Erwinia</taxon>
    </lineage>
</organism>